<keyword evidence="2" id="KW-1185">Reference proteome</keyword>
<comment type="caution">
    <text evidence="1">The sequence shown here is derived from an EMBL/GenBank/DDBJ whole genome shotgun (WGS) entry which is preliminary data.</text>
</comment>
<name>A0ABS6JR39_9BACI</name>
<evidence type="ECO:0000313" key="1">
    <source>
        <dbReference type="EMBL" id="MBU9721031.1"/>
    </source>
</evidence>
<proteinExistence type="predicted"/>
<organism evidence="1 2">
    <name type="scientific">Evansella alkalicola</name>
    <dbReference type="NCBI Taxonomy" id="745819"/>
    <lineage>
        <taxon>Bacteria</taxon>
        <taxon>Bacillati</taxon>
        <taxon>Bacillota</taxon>
        <taxon>Bacilli</taxon>
        <taxon>Bacillales</taxon>
        <taxon>Bacillaceae</taxon>
        <taxon>Evansella</taxon>
    </lineage>
</organism>
<dbReference type="Proteomes" id="UP000790580">
    <property type="component" value="Unassembled WGS sequence"/>
</dbReference>
<protein>
    <submittedName>
        <fullName evidence="1">Uncharacterized protein</fullName>
    </submittedName>
</protein>
<dbReference type="RefSeq" id="WP_088076293.1">
    <property type="nucleotide sequence ID" value="NZ_JAHQCR010000030.1"/>
</dbReference>
<reference evidence="1 2" key="1">
    <citation type="submission" date="2021-06" db="EMBL/GenBank/DDBJ databases">
        <title>Bacillus sp. RD4P76, an endophyte from a halophyte.</title>
        <authorList>
            <person name="Sun J.-Q."/>
        </authorList>
    </citation>
    <scope>NUCLEOTIDE SEQUENCE [LARGE SCALE GENOMIC DNA]</scope>
    <source>
        <strain evidence="1 2">JCM 17098</strain>
    </source>
</reference>
<sequence length="210" mass="24305">MIKKMLRRILVTFLIICIVIIAFHLSTKSLRYENFDADTKNVVDEDYFYFISDSEVVEAIELGMAAADIIDQYIIPYEPSNSSENKVKEDTSFAFIETPFLTTVNLARKTFHQFGREVLVSEVKGNLNHNFLPLHVRFEGNKGYVYDIILNQENREIEPVKVEKVGNGGMTTVTYLTDDIDFTKEAILKVVDPLNPSQRITFRLDFRDYR</sequence>
<evidence type="ECO:0000313" key="2">
    <source>
        <dbReference type="Proteomes" id="UP000790580"/>
    </source>
</evidence>
<accession>A0ABS6JR39</accession>
<dbReference type="EMBL" id="JAHQCR010000030">
    <property type="protein sequence ID" value="MBU9721031.1"/>
    <property type="molecule type" value="Genomic_DNA"/>
</dbReference>
<gene>
    <name evidence="1" type="ORF">KS407_06185</name>
</gene>